<feature type="domain" description="Glycosyl transferase family 1" evidence="1">
    <location>
        <begin position="229"/>
        <end position="396"/>
    </location>
</feature>
<dbReference type="SUPFAM" id="SSF53756">
    <property type="entry name" value="UDP-Glycosyltransferase/glycogen phosphorylase"/>
    <property type="match status" value="1"/>
</dbReference>
<dbReference type="NCBIfam" id="NF007640">
    <property type="entry name" value="PRK10307.1"/>
    <property type="match status" value="1"/>
</dbReference>
<dbReference type="Pfam" id="PF00534">
    <property type="entry name" value="Glycos_transf_1"/>
    <property type="match status" value="1"/>
</dbReference>
<evidence type="ECO:0000259" key="2">
    <source>
        <dbReference type="Pfam" id="PF13579"/>
    </source>
</evidence>
<dbReference type="STRING" id="228958.SAMN04488007_1200"/>
<dbReference type="PANTHER" id="PTHR45947:SF3">
    <property type="entry name" value="SULFOQUINOVOSYL TRANSFERASE SQD2"/>
    <property type="match status" value="1"/>
</dbReference>
<name>A0A1M6LKT7_9FLAO</name>
<evidence type="ECO:0000313" key="4">
    <source>
        <dbReference type="Proteomes" id="UP000184314"/>
    </source>
</evidence>
<feature type="domain" description="Glycosyltransferase subfamily 4-like N-terminal" evidence="2">
    <location>
        <begin position="21"/>
        <end position="203"/>
    </location>
</feature>
<keyword evidence="3" id="KW-0808">Transferase</keyword>
<reference evidence="4" key="1">
    <citation type="submission" date="2016-11" db="EMBL/GenBank/DDBJ databases">
        <authorList>
            <person name="Varghese N."/>
            <person name="Submissions S."/>
        </authorList>
    </citation>
    <scope>NUCLEOTIDE SEQUENCE [LARGE SCALE GENOMIC DNA]</scope>
    <source>
        <strain evidence="4">DSM 16478</strain>
    </source>
</reference>
<gene>
    <name evidence="3" type="ORF">SAMN04488007_1200</name>
</gene>
<dbReference type="InterPro" id="IPR050194">
    <property type="entry name" value="Glycosyltransferase_grp1"/>
</dbReference>
<dbReference type="EMBL" id="FQZX01000001">
    <property type="protein sequence ID" value="SHJ71807.1"/>
    <property type="molecule type" value="Genomic_DNA"/>
</dbReference>
<dbReference type="PANTHER" id="PTHR45947">
    <property type="entry name" value="SULFOQUINOVOSYL TRANSFERASE SQD2"/>
    <property type="match status" value="1"/>
</dbReference>
<accession>A0A1M6LKT7</accession>
<dbReference type="InterPro" id="IPR028098">
    <property type="entry name" value="Glyco_trans_4-like_N"/>
</dbReference>
<dbReference type="Proteomes" id="UP000184314">
    <property type="component" value="Unassembled WGS sequence"/>
</dbReference>
<dbReference type="Gene3D" id="3.40.50.2000">
    <property type="entry name" value="Glycogen Phosphorylase B"/>
    <property type="match status" value="2"/>
</dbReference>
<keyword evidence="4" id="KW-1185">Reference proteome</keyword>
<organism evidence="3 4">
    <name type="scientific">Maribacter aquivivus</name>
    <dbReference type="NCBI Taxonomy" id="228958"/>
    <lineage>
        <taxon>Bacteria</taxon>
        <taxon>Pseudomonadati</taxon>
        <taxon>Bacteroidota</taxon>
        <taxon>Flavobacteriia</taxon>
        <taxon>Flavobacteriales</taxon>
        <taxon>Flavobacteriaceae</taxon>
        <taxon>Maribacter</taxon>
    </lineage>
</organism>
<evidence type="ECO:0000259" key="1">
    <source>
        <dbReference type="Pfam" id="PF00534"/>
    </source>
</evidence>
<dbReference type="RefSeq" id="WP_073242142.1">
    <property type="nucleotide sequence ID" value="NZ_FQZX01000001.1"/>
</dbReference>
<proteinExistence type="predicted"/>
<dbReference type="GO" id="GO:0016758">
    <property type="term" value="F:hexosyltransferase activity"/>
    <property type="evidence" value="ECO:0007669"/>
    <property type="project" value="TreeGrafter"/>
</dbReference>
<dbReference type="Pfam" id="PF13579">
    <property type="entry name" value="Glyco_trans_4_4"/>
    <property type="match status" value="1"/>
</dbReference>
<protein>
    <submittedName>
        <fullName evidence="3">Colanic acid biosynthesis glycosyl transferase WcaI</fullName>
    </submittedName>
</protein>
<sequence length="419" mass="47964">MELKNTKRILFIGYNFSPELTGIGKYSGEMMHWLAQEGHHCCVFTAYPYYPYWKVQEPYRKNRFWYKKETKHYESGGRLNIIRCPMYVPNKPNGLKRMLLDTSFSISALLGSTPILFQKKFDWVITVAPSFQLGLIGVFQKKIRGAKHLYHIQDMQIEAAQDLGIIKSNNLLKMLYKVEHYIFQNTDVISSISEGMIDRIGKKAHKPISLFPNWTETNNFFPIKEKGLLKEKFGFKLSDYVVLYSGAIGEKQGLEAILETAKALNAHRNLQFIICGTGPYKEILKNKAELMELDNVSFMPLQPKEEFNTFLNMADMHLIIQKEKASDLVMPSKLTTILAVGGLALITANAKSTLHKVVCKYRMGLLVSAENQEALNTGILEAYLNTNNHNIKQAARTYAEEHLAIDNIMHSFNNRLLHE</sequence>
<evidence type="ECO:0000313" key="3">
    <source>
        <dbReference type="EMBL" id="SHJ71807.1"/>
    </source>
</evidence>
<dbReference type="OrthoDB" id="9811902at2"/>
<dbReference type="CDD" id="cd03794">
    <property type="entry name" value="GT4_WbuB-like"/>
    <property type="match status" value="1"/>
</dbReference>
<dbReference type="InterPro" id="IPR001296">
    <property type="entry name" value="Glyco_trans_1"/>
</dbReference>
<dbReference type="AlphaFoldDB" id="A0A1M6LKT7"/>